<accession>A0A8S1BRD3</accession>
<dbReference type="AlphaFoldDB" id="A0A8S1BRD3"/>
<dbReference type="Proteomes" id="UP000494256">
    <property type="component" value="Unassembled WGS sequence"/>
</dbReference>
<gene>
    <name evidence="1" type="ORF">APLA_LOCUS16575</name>
</gene>
<comment type="caution">
    <text evidence="1">The sequence shown here is derived from an EMBL/GenBank/DDBJ whole genome shotgun (WGS) entry which is preliminary data.</text>
</comment>
<name>A0A8S1BRD3_ARCPL</name>
<organism evidence="1 2">
    <name type="scientific">Arctia plantaginis</name>
    <name type="common">Wood tiger moth</name>
    <name type="synonym">Phalaena plantaginis</name>
    <dbReference type="NCBI Taxonomy" id="874455"/>
    <lineage>
        <taxon>Eukaryota</taxon>
        <taxon>Metazoa</taxon>
        <taxon>Ecdysozoa</taxon>
        <taxon>Arthropoda</taxon>
        <taxon>Hexapoda</taxon>
        <taxon>Insecta</taxon>
        <taxon>Pterygota</taxon>
        <taxon>Neoptera</taxon>
        <taxon>Endopterygota</taxon>
        <taxon>Lepidoptera</taxon>
        <taxon>Glossata</taxon>
        <taxon>Ditrysia</taxon>
        <taxon>Noctuoidea</taxon>
        <taxon>Erebidae</taxon>
        <taxon>Arctiinae</taxon>
        <taxon>Arctia</taxon>
    </lineage>
</organism>
<proteinExistence type="predicted"/>
<evidence type="ECO:0000313" key="1">
    <source>
        <dbReference type="EMBL" id="CAB3259571.1"/>
    </source>
</evidence>
<sequence length="70" mass="8061">MFNNRLAQLRTKQHVTIVINSSGNRTLGIIVDRTVFELNKPVCPIQFNPYYCEVPALEILICVCLPYHNK</sequence>
<protein>
    <submittedName>
        <fullName evidence="1">Uncharacterized protein</fullName>
    </submittedName>
</protein>
<dbReference type="EMBL" id="CADEBD010000745">
    <property type="protein sequence ID" value="CAB3259571.1"/>
    <property type="molecule type" value="Genomic_DNA"/>
</dbReference>
<dbReference type="OrthoDB" id="419432at2759"/>
<reference evidence="1 2" key="1">
    <citation type="submission" date="2020-04" db="EMBL/GenBank/DDBJ databases">
        <authorList>
            <person name="Wallbank WR R."/>
            <person name="Pardo Diaz C."/>
            <person name="Kozak K."/>
            <person name="Martin S."/>
            <person name="Jiggins C."/>
            <person name="Moest M."/>
            <person name="Warren A I."/>
            <person name="Byers J.R.P. K."/>
            <person name="Montejo-Kovacevich G."/>
            <person name="Yen C E."/>
        </authorList>
    </citation>
    <scope>NUCLEOTIDE SEQUENCE [LARGE SCALE GENOMIC DNA]</scope>
</reference>
<evidence type="ECO:0000313" key="2">
    <source>
        <dbReference type="Proteomes" id="UP000494256"/>
    </source>
</evidence>